<proteinExistence type="inferred from homology"/>
<dbReference type="InterPro" id="IPR003439">
    <property type="entry name" value="ABC_transporter-like_ATP-bd"/>
</dbReference>
<dbReference type="GO" id="GO:0005524">
    <property type="term" value="F:ATP binding"/>
    <property type="evidence" value="ECO:0007669"/>
    <property type="project" value="UniProtKB-KW"/>
</dbReference>
<keyword evidence="3" id="KW-0547">Nucleotide-binding</keyword>
<sequence>MPTLTLRDVSLTVPERTILKSITLKLSEHRIGIIGANGSGKSTLVRLFNGLVSPTQGEVLLDDINVVSHPKKARAKVGFVFSDAENQIIMPRVYDDVAFSLKKQKLSSIEKDARVLEALQHVGLEGHADDSPHTLSGGQKQLLALSAVLVAHPDIIIADEPTTLLDLRNRLALKKRFMQLPQQLIVVTHDLEFLSGFDRVLWVDEGRVIEDGSPEEVIAQYVSKMHETDRLEDEGYVQ</sequence>
<dbReference type="Gene3D" id="3.40.50.300">
    <property type="entry name" value="P-loop containing nucleotide triphosphate hydrolases"/>
    <property type="match status" value="1"/>
</dbReference>
<gene>
    <name evidence="6" type="ORF">ATK06_1656</name>
</gene>
<keyword evidence="4 6" id="KW-0067">ATP-binding</keyword>
<dbReference type="SUPFAM" id="SSF52540">
    <property type="entry name" value="P-loop containing nucleoside triphosphate hydrolases"/>
    <property type="match status" value="1"/>
</dbReference>
<dbReference type="RefSeq" id="WP_048379206.1">
    <property type="nucleotide sequence ID" value="NZ_LDYE01000003.1"/>
</dbReference>
<dbReference type="Pfam" id="PF00005">
    <property type="entry name" value="ABC_tran"/>
    <property type="match status" value="1"/>
</dbReference>
<name>A0A2A9DPM0_9CORY</name>
<dbReference type="AlphaFoldDB" id="A0A2A9DPM0"/>
<dbReference type="InterPro" id="IPR015856">
    <property type="entry name" value="ABC_transpr_CbiO/EcfA_su"/>
</dbReference>
<keyword evidence="2" id="KW-0813">Transport</keyword>
<dbReference type="InterPro" id="IPR050095">
    <property type="entry name" value="ECF_ABC_transporter_ATP-bd"/>
</dbReference>
<dbReference type="PROSITE" id="PS00211">
    <property type="entry name" value="ABC_TRANSPORTER_1"/>
    <property type="match status" value="1"/>
</dbReference>
<evidence type="ECO:0000256" key="1">
    <source>
        <dbReference type="ARBA" id="ARBA00005417"/>
    </source>
</evidence>
<comment type="similarity">
    <text evidence="1">Belongs to the ABC transporter superfamily.</text>
</comment>
<dbReference type="GO" id="GO:0043190">
    <property type="term" value="C:ATP-binding cassette (ABC) transporter complex"/>
    <property type="evidence" value="ECO:0007669"/>
    <property type="project" value="TreeGrafter"/>
</dbReference>
<dbReference type="Proteomes" id="UP000221653">
    <property type="component" value="Unassembled WGS sequence"/>
</dbReference>
<dbReference type="PANTHER" id="PTHR43553:SF24">
    <property type="entry name" value="ENERGY-COUPLING FACTOR TRANSPORTER ATP-BINDING PROTEIN ECFA1"/>
    <property type="match status" value="1"/>
</dbReference>
<dbReference type="InterPro" id="IPR017871">
    <property type="entry name" value="ABC_transporter-like_CS"/>
</dbReference>
<feature type="domain" description="ABC transporter" evidence="5">
    <location>
        <begin position="4"/>
        <end position="230"/>
    </location>
</feature>
<dbReference type="PANTHER" id="PTHR43553">
    <property type="entry name" value="HEAVY METAL TRANSPORTER"/>
    <property type="match status" value="1"/>
</dbReference>
<dbReference type="SMART" id="SM00382">
    <property type="entry name" value="AAA"/>
    <property type="match status" value="1"/>
</dbReference>
<protein>
    <submittedName>
        <fullName evidence="6">Biotin transport system ATP-binding protein</fullName>
    </submittedName>
</protein>
<evidence type="ECO:0000256" key="4">
    <source>
        <dbReference type="ARBA" id="ARBA00022840"/>
    </source>
</evidence>
<evidence type="ECO:0000256" key="2">
    <source>
        <dbReference type="ARBA" id="ARBA00022448"/>
    </source>
</evidence>
<dbReference type="GO" id="GO:0042626">
    <property type="term" value="F:ATPase-coupled transmembrane transporter activity"/>
    <property type="evidence" value="ECO:0007669"/>
    <property type="project" value="TreeGrafter"/>
</dbReference>
<keyword evidence="7" id="KW-1185">Reference proteome</keyword>
<evidence type="ECO:0000313" key="7">
    <source>
        <dbReference type="Proteomes" id="UP000221653"/>
    </source>
</evidence>
<comment type="caution">
    <text evidence="6">The sequence shown here is derived from an EMBL/GenBank/DDBJ whole genome shotgun (WGS) entry which is preliminary data.</text>
</comment>
<accession>A0A2A9DPM0</accession>
<dbReference type="InterPro" id="IPR003593">
    <property type="entry name" value="AAA+_ATPase"/>
</dbReference>
<dbReference type="OrthoDB" id="9806471at2"/>
<dbReference type="GO" id="GO:0016887">
    <property type="term" value="F:ATP hydrolysis activity"/>
    <property type="evidence" value="ECO:0007669"/>
    <property type="project" value="InterPro"/>
</dbReference>
<dbReference type="InterPro" id="IPR027417">
    <property type="entry name" value="P-loop_NTPase"/>
</dbReference>
<dbReference type="CDD" id="cd03225">
    <property type="entry name" value="ABC_cobalt_CbiO_domain1"/>
    <property type="match status" value="1"/>
</dbReference>
<dbReference type="PROSITE" id="PS50893">
    <property type="entry name" value="ABC_TRANSPORTER_2"/>
    <property type="match status" value="1"/>
</dbReference>
<dbReference type="STRING" id="1724.GCA_001044175_01033"/>
<reference evidence="6 7" key="1">
    <citation type="submission" date="2017-10" db="EMBL/GenBank/DDBJ databases">
        <title>Sequencing the genomes of 1000 actinobacteria strains.</title>
        <authorList>
            <person name="Klenk H.-P."/>
        </authorList>
    </citation>
    <scope>NUCLEOTIDE SEQUENCE [LARGE SCALE GENOMIC DNA]</scope>
    <source>
        <strain evidence="6 7">DSM 20688</strain>
    </source>
</reference>
<dbReference type="EMBL" id="PDJF01000001">
    <property type="protein sequence ID" value="PFG28544.1"/>
    <property type="molecule type" value="Genomic_DNA"/>
</dbReference>
<evidence type="ECO:0000256" key="3">
    <source>
        <dbReference type="ARBA" id="ARBA00022741"/>
    </source>
</evidence>
<organism evidence="6 7">
    <name type="scientific">Corynebacterium renale</name>
    <dbReference type="NCBI Taxonomy" id="1724"/>
    <lineage>
        <taxon>Bacteria</taxon>
        <taxon>Bacillati</taxon>
        <taxon>Actinomycetota</taxon>
        <taxon>Actinomycetes</taxon>
        <taxon>Mycobacteriales</taxon>
        <taxon>Corynebacteriaceae</taxon>
        <taxon>Corynebacterium</taxon>
    </lineage>
</organism>
<evidence type="ECO:0000313" key="6">
    <source>
        <dbReference type="EMBL" id="PFG28544.1"/>
    </source>
</evidence>
<evidence type="ECO:0000259" key="5">
    <source>
        <dbReference type="PROSITE" id="PS50893"/>
    </source>
</evidence>